<evidence type="ECO:0000313" key="3">
    <source>
        <dbReference type="EMBL" id="KJH79941.1"/>
    </source>
</evidence>
<dbReference type="PANTHER" id="PTHR12169:SF6">
    <property type="entry name" value="AFG1-LIKE ATPASE"/>
    <property type="match status" value="1"/>
</dbReference>
<accession>A0A0D9AKN0</accession>
<keyword evidence="2" id="KW-0067">ATP-binding</keyword>
<dbReference type="GO" id="GO:0016887">
    <property type="term" value="F:ATP hydrolysis activity"/>
    <property type="evidence" value="ECO:0007669"/>
    <property type="project" value="InterPro"/>
</dbReference>
<evidence type="ECO:0000256" key="1">
    <source>
        <dbReference type="ARBA" id="ARBA00022741"/>
    </source>
</evidence>
<protein>
    <submittedName>
        <fullName evidence="3">ATPase</fullName>
    </submittedName>
</protein>
<dbReference type="Pfam" id="PF03969">
    <property type="entry name" value="AFG1_ATPase"/>
    <property type="match status" value="1"/>
</dbReference>
<evidence type="ECO:0000256" key="2">
    <source>
        <dbReference type="ARBA" id="ARBA00022840"/>
    </source>
</evidence>
<name>A0A0D9AKN0_STUST</name>
<dbReference type="GO" id="GO:0005524">
    <property type="term" value="F:ATP binding"/>
    <property type="evidence" value="ECO:0007669"/>
    <property type="project" value="UniProtKB-KW"/>
</dbReference>
<dbReference type="NCBIfam" id="NF040713">
    <property type="entry name" value="ZapE"/>
    <property type="match status" value="1"/>
</dbReference>
<dbReference type="Proteomes" id="UP000032487">
    <property type="component" value="Unassembled WGS sequence"/>
</dbReference>
<evidence type="ECO:0000313" key="4">
    <source>
        <dbReference type="Proteomes" id="UP000032487"/>
    </source>
</evidence>
<dbReference type="EMBL" id="JYHV01000035">
    <property type="protein sequence ID" value="KJH79941.1"/>
    <property type="molecule type" value="Genomic_DNA"/>
</dbReference>
<dbReference type="PANTHER" id="PTHR12169">
    <property type="entry name" value="ATPASE N2B"/>
    <property type="match status" value="1"/>
</dbReference>
<dbReference type="InterPro" id="IPR005654">
    <property type="entry name" value="ATPase_AFG1-like"/>
</dbReference>
<reference evidence="3 4" key="1">
    <citation type="submission" date="2015-02" db="EMBL/GenBank/DDBJ databases">
        <title>Draft genome sequence of Pseudomonas stutzeri NT0128 isolated from wheat (Triticum turgidum) rhizosphere.</title>
        <authorList>
            <person name="Tovi N."/>
            <person name="Frenk S."/>
            <person name="Hadar Y."/>
            <person name="Minz D."/>
        </authorList>
    </citation>
    <scope>NUCLEOTIDE SEQUENCE [LARGE SCALE GENOMIC DNA]</scope>
    <source>
        <strain evidence="3 4">NT0128</strain>
    </source>
</reference>
<dbReference type="AlphaFoldDB" id="A0A0D9AKN0"/>
<proteinExistence type="predicted"/>
<dbReference type="GO" id="GO:0005737">
    <property type="term" value="C:cytoplasm"/>
    <property type="evidence" value="ECO:0007669"/>
    <property type="project" value="TreeGrafter"/>
</dbReference>
<gene>
    <name evidence="3" type="ORF">UF78_18430</name>
</gene>
<dbReference type="PATRIC" id="fig|316.101.peg.3307"/>
<comment type="caution">
    <text evidence="3">The sequence shown here is derived from an EMBL/GenBank/DDBJ whole genome shotgun (WGS) entry which is preliminary data.</text>
</comment>
<organism evidence="3 4">
    <name type="scientific">Stutzerimonas stutzeri</name>
    <name type="common">Pseudomonas stutzeri</name>
    <dbReference type="NCBI Taxonomy" id="316"/>
    <lineage>
        <taxon>Bacteria</taxon>
        <taxon>Pseudomonadati</taxon>
        <taxon>Pseudomonadota</taxon>
        <taxon>Gammaproteobacteria</taxon>
        <taxon>Pseudomonadales</taxon>
        <taxon>Pseudomonadaceae</taxon>
        <taxon>Stutzerimonas</taxon>
    </lineage>
</organism>
<dbReference type="InterPro" id="IPR027417">
    <property type="entry name" value="P-loop_NTPase"/>
</dbReference>
<sequence>MTSDSLPMIGEPAAQAVAAQVRQGFQASLAARGYSPDLAQQSAIEHLARWLDAWLHGRRGWLRAPKAGVYLWGGVGRGKSFVMDAFFAAAPLEAKRRVHFHAFLHEVQLRLKQISGQRDPLEIVAREIAERTRLLCFDEFHVHDIGDAMLLGRLLKHLVEQGVGLVATSNYPPGGLCPNPLYRDRFKPAIELIERRFDVYNLEGGEDYRLRVESDYVWGEYAPMPHGDLAEWIATQLPLSVAAEREVIVEVNHRPLRLRAREGAQAWLDFDELCRLPRSCADFLWLTRQFERLALTGVTALDGEGIDVQQRFLNLIDILYDSGVALLLVAEASPEHLLSVGGHVDFARTRSRLRQLRSLEGVLFDRMSD</sequence>
<keyword evidence="1" id="KW-0547">Nucleotide-binding</keyword>
<dbReference type="SUPFAM" id="SSF52540">
    <property type="entry name" value="P-loop containing nucleoside triphosphate hydrolases"/>
    <property type="match status" value="1"/>
</dbReference>
<dbReference type="Gene3D" id="3.40.50.300">
    <property type="entry name" value="P-loop containing nucleotide triphosphate hydrolases"/>
    <property type="match status" value="1"/>
</dbReference>